<sequence>MWLFSSPFSILYLILLFSILPFYGSCHNIFLGSILLWVLSLGVDSGKAKRGDDVNLSAGTGDTLPFTSTLLPPPDLPTLPYSHLPPPPSSPPPPPHPQLHSLTISSPSSPTSTPSSPITSPLLPHLPSPSPLHPHPPLTGRRSSEVVCGCFNNLVLGKPHLKMIVLDSRACPPTQVAMDKMPWTRTCNSGRLGASIIKARELYVVTLHLNDQNQVMQGAVVVKVEFVTWNSCVYDPLGLTIIVWLPPLVWVWDAALSVSQAIGATIVKGHVKLASTLSLLRMENGCSSELPGRSTGRRNIVMLVNKEHGDNGGRSEGPRARVGAT</sequence>
<accession>A0A3R7MJF7</accession>
<evidence type="ECO:0000313" key="3">
    <source>
        <dbReference type="EMBL" id="ROT83340.1"/>
    </source>
</evidence>
<organism evidence="3 4">
    <name type="scientific">Penaeus vannamei</name>
    <name type="common">Whiteleg shrimp</name>
    <name type="synonym">Litopenaeus vannamei</name>
    <dbReference type="NCBI Taxonomy" id="6689"/>
    <lineage>
        <taxon>Eukaryota</taxon>
        <taxon>Metazoa</taxon>
        <taxon>Ecdysozoa</taxon>
        <taxon>Arthropoda</taxon>
        <taxon>Crustacea</taxon>
        <taxon>Multicrustacea</taxon>
        <taxon>Malacostraca</taxon>
        <taxon>Eumalacostraca</taxon>
        <taxon>Eucarida</taxon>
        <taxon>Decapoda</taxon>
        <taxon>Dendrobranchiata</taxon>
        <taxon>Penaeoidea</taxon>
        <taxon>Penaeidae</taxon>
        <taxon>Penaeus</taxon>
    </lineage>
</organism>
<keyword evidence="4" id="KW-1185">Reference proteome</keyword>
<keyword evidence="2" id="KW-0812">Transmembrane</keyword>
<comment type="caution">
    <text evidence="3">The sequence shown here is derived from an EMBL/GenBank/DDBJ whole genome shotgun (WGS) entry which is preliminary data.</text>
</comment>
<feature type="region of interest" description="Disordered" evidence="1">
    <location>
        <begin position="77"/>
        <end position="139"/>
    </location>
</feature>
<reference evidence="3 4" key="1">
    <citation type="submission" date="2018-04" db="EMBL/GenBank/DDBJ databases">
        <authorList>
            <person name="Zhang X."/>
            <person name="Yuan J."/>
            <person name="Li F."/>
            <person name="Xiang J."/>
        </authorList>
    </citation>
    <scope>NUCLEOTIDE SEQUENCE [LARGE SCALE GENOMIC DNA]</scope>
    <source>
        <tissue evidence="3">Muscle</tissue>
    </source>
</reference>
<evidence type="ECO:0000256" key="1">
    <source>
        <dbReference type="SAM" id="MobiDB-lite"/>
    </source>
</evidence>
<reference evidence="3 4" key="2">
    <citation type="submission" date="2019-01" db="EMBL/GenBank/DDBJ databases">
        <title>The decoding of complex shrimp genome reveals the adaptation for benthos swimmer, frequently molting mechanism and breeding impact on genome.</title>
        <authorList>
            <person name="Sun Y."/>
            <person name="Gao Y."/>
            <person name="Yu Y."/>
        </authorList>
    </citation>
    <scope>NUCLEOTIDE SEQUENCE [LARGE SCALE GENOMIC DNA]</scope>
    <source>
        <tissue evidence="3">Muscle</tissue>
    </source>
</reference>
<name>A0A3R7MJF7_PENVA</name>
<keyword evidence="2" id="KW-1133">Transmembrane helix</keyword>
<dbReference type="EMBL" id="QCYY01000699">
    <property type="protein sequence ID" value="ROT83340.1"/>
    <property type="molecule type" value="Genomic_DNA"/>
</dbReference>
<proteinExistence type="predicted"/>
<protein>
    <submittedName>
        <fullName evidence="3">Uncharacterized protein</fullName>
    </submittedName>
</protein>
<feature type="transmembrane region" description="Helical" evidence="2">
    <location>
        <begin position="12"/>
        <end position="39"/>
    </location>
</feature>
<feature type="compositionally biased region" description="Pro residues" evidence="1">
    <location>
        <begin position="124"/>
        <end position="137"/>
    </location>
</feature>
<feature type="compositionally biased region" description="Low complexity" evidence="1">
    <location>
        <begin position="98"/>
        <end position="123"/>
    </location>
</feature>
<keyword evidence="2" id="KW-0472">Membrane</keyword>
<gene>
    <name evidence="3" type="ORF">C7M84_023483</name>
</gene>
<evidence type="ECO:0000256" key="2">
    <source>
        <dbReference type="SAM" id="Phobius"/>
    </source>
</evidence>
<feature type="compositionally biased region" description="Pro residues" evidence="1">
    <location>
        <begin position="77"/>
        <end position="97"/>
    </location>
</feature>
<evidence type="ECO:0000313" key="4">
    <source>
        <dbReference type="Proteomes" id="UP000283509"/>
    </source>
</evidence>
<dbReference type="AlphaFoldDB" id="A0A3R7MJF7"/>
<dbReference type="Proteomes" id="UP000283509">
    <property type="component" value="Unassembled WGS sequence"/>
</dbReference>